<keyword evidence="2" id="KW-1185">Reference proteome</keyword>
<gene>
    <name evidence="1" type="ORF">B5G21_09160</name>
</gene>
<accession>A0A1Y3U3W8</accession>
<comment type="caution">
    <text evidence="1">The sequence shown here is derived from an EMBL/GenBank/DDBJ whole genome shotgun (WGS) entry which is preliminary data.</text>
</comment>
<dbReference type="InterPro" id="IPR025530">
    <property type="entry name" value="DUF4417"/>
</dbReference>
<proteinExistence type="predicted"/>
<reference evidence="2" key="1">
    <citation type="submission" date="2017-04" db="EMBL/GenBank/DDBJ databases">
        <title>Function of individual gut microbiota members based on whole genome sequencing of pure cultures obtained from chicken caecum.</title>
        <authorList>
            <person name="Medvecky M."/>
            <person name="Cejkova D."/>
            <person name="Polansky O."/>
            <person name="Karasova D."/>
            <person name="Kubasova T."/>
            <person name="Cizek A."/>
            <person name="Rychlik I."/>
        </authorList>
    </citation>
    <scope>NUCLEOTIDE SEQUENCE [LARGE SCALE GENOMIC DNA]</scope>
    <source>
        <strain evidence="2">An70</strain>
    </source>
</reference>
<dbReference type="EMBL" id="NFHO01000011">
    <property type="protein sequence ID" value="OUN41797.1"/>
    <property type="molecule type" value="Genomic_DNA"/>
</dbReference>
<dbReference type="Proteomes" id="UP000196560">
    <property type="component" value="Unassembled WGS sequence"/>
</dbReference>
<evidence type="ECO:0008006" key="3">
    <source>
        <dbReference type="Google" id="ProtNLM"/>
    </source>
</evidence>
<sequence>MEKTGVPKYDTHRIYYWDDAELVGSHKLPQLAPQTLIPHDVVSFNERNAVKDPSEHWLDFFIDDDQFERCWTEFERGMVGDSNTERNSWRSLDRYIPQLMRFEGVIGTDYSMFPEMLPDQRNWNCARNRVFAYRMQRHGIPCIPVASWCCEEDWDWCFDGLPEESSIAVSTNGCCRNAGTRRMFRRGIDELIRRKRPYAVIVCGRSFPELEGCEASLMFYPSFSQRMKERIHGR</sequence>
<name>A0A1Y3U3W8_9ACTN</name>
<dbReference type="Pfam" id="PF14386">
    <property type="entry name" value="DUF4417"/>
    <property type="match status" value="1"/>
</dbReference>
<dbReference type="AlphaFoldDB" id="A0A1Y3U3W8"/>
<protein>
    <recommendedName>
        <fullName evidence="3">DUF4417 domain-containing protein</fullName>
    </recommendedName>
</protein>
<dbReference type="RefSeq" id="WP_087186927.1">
    <property type="nucleotide sequence ID" value="NZ_NFHO01000011.1"/>
</dbReference>
<evidence type="ECO:0000313" key="2">
    <source>
        <dbReference type="Proteomes" id="UP000196560"/>
    </source>
</evidence>
<organism evidence="1 2">
    <name type="scientific">Enorma massiliensis</name>
    <dbReference type="NCBI Taxonomy" id="1472761"/>
    <lineage>
        <taxon>Bacteria</taxon>
        <taxon>Bacillati</taxon>
        <taxon>Actinomycetota</taxon>
        <taxon>Coriobacteriia</taxon>
        <taxon>Coriobacteriales</taxon>
        <taxon>Coriobacteriaceae</taxon>
        <taxon>Enorma</taxon>
    </lineage>
</organism>
<evidence type="ECO:0000313" key="1">
    <source>
        <dbReference type="EMBL" id="OUN41797.1"/>
    </source>
</evidence>